<feature type="region of interest" description="Disordered" evidence="2">
    <location>
        <begin position="239"/>
        <end position="287"/>
    </location>
</feature>
<sequence>MTGQGVRWTAEQVLALAPDAASQRSGGKLAVPRPWSEAGSGDGALWGTCEGSGRTPYQTVVDLTGSSGPGYKCSCPSRKFPCKHALALLLLWAGGSEAVPAAVECPEWAGDWLRRRRERAVAREGAASSETATGTGQAADPAGARRRAERRHRAMLSGATELEQRLTDLLRRGLAGADQSGYAPWEEIAARMVDAQAPGLADRVRELGALPASGAGWPERLLSECALLHLLSQGLLALGSPEGPEGAEGPEASEGGQSKPSRGEEPGSAHGPGAAGATTARTPLPEPLASTVRARVGLTIDTAKLLADGSAKQRDEWLVLAQRDTDEGKLTTRRIWMYGRRTRRPALLLSFGAAGSAPQLALPVGSSAEIDLAFYPGGGPLRAALGSRHGDFTAAGVPEGAGGTVTDALAAYASALSTDPWLDGWPVVLRDVVPIPLDGGAWQLADADGDAALTVTTNSRASGLWKLTALSGGAPISVFGECGHRGFAPYSAWHRSGQHPEVVPL</sequence>
<dbReference type="EMBL" id="LJGU01000118">
    <property type="protein sequence ID" value="OEV03555.1"/>
    <property type="molecule type" value="Genomic_DNA"/>
</dbReference>
<name>A0A1E7KI33_9ACTN</name>
<feature type="compositionally biased region" description="Low complexity" evidence="2">
    <location>
        <begin position="239"/>
        <end position="256"/>
    </location>
</feature>
<protein>
    <recommendedName>
        <fullName evidence="3">SWIM-type domain-containing protein</fullName>
    </recommendedName>
</protein>
<dbReference type="OrthoDB" id="9816340at2"/>
<feature type="domain" description="SWIM-type" evidence="3">
    <location>
        <begin position="57"/>
        <end position="93"/>
    </location>
</feature>
<reference evidence="4 5" key="1">
    <citation type="journal article" date="2016" name="Front. Microbiol.">
        <title>Comparative Genomics Analysis of Streptomyces Species Reveals Their Adaptation to the Marine Environment and Their Diversity at the Genomic Level.</title>
        <authorList>
            <person name="Tian X."/>
            <person name="Zhang Z."/>
            <person name="Yang T."/>
            <person name="Chen M."/>
            <person name="Li J."/>
            <person name="Chen F."/>
            <person name="Yang J."/>
            <person name="Li W."/>
            <person name="Zhang B."/>
            <person name="Zhang Z."/>
            <person name="Wu J."/>
            <person name="Zhang C."/>
            <person name="Long L."/>
            <person name="Xiao J."/>
        </authorList>
    </citation>
    <scope>NUCLEOTIDE SEQUENCE [LARGE SCALE GENOMIC DNA]</scope>
    <source>
        <strain evidence="4 5">SCSIO 02100</strain>
    </source>
</reference>
<dbReference type="PATRIC" id="fig|1075402.3.peg.2993"/>
<gene>
    <name evidence="4" type="ORF">AN216_10835</name>
</gene>
<proteinExistence type="predicted"/>
<feature type="region of interest" description="Disordered" evidence="2">
    <location>
        <begin position="123"/>
        <end position="145"/>
    </location>
</feature>
<organism evidence="4 5">
    <name type="scientific">Streptomyces oceani</name>
    <dbReference type="NCBI Taxonomy" id="1075402"/>
    <lineage>
        <taxon>Bacteria</taxon>
        <taxon>Bacillati</taxon>
        <taxon>Actinomycetota</taxon>
        <taxon>Actinomycetes</taxon>
        <taxon>Kitasatosporales</taxon>
        <taxon>Streptomycetaceae</taxon>
        <taxon>Streptomyces</taxon>
    </lineage>
</organism>
<evidence type="ECO:0000256" key="2">
    <source>
        <dbReference type="SAM" id="MobiDB-lite"/>
    </source>
</evidence>
<dbReference type="GO" id="GO:0008270">
    <property type="term" value="F:zinc ion binding"/>
    <property type="evidence" value="ECO:0007669"/>
    <property type="project" value="UniProtKB-KW"/>
</dbReference>
<evidence type="ECO:0000313" key="5">
    <source>
        <dbReference type="Proteomes" id="UP000176101"/>
    </source>
</evidence>
<comment type="caution">
    <text evidence="4">The sequence shown here is derived from an EMBL/GenBank/DDBJ whole genome shotgun (WGS) entry which is preliminary data.</text>
</comment>
<dbReference type="Proteomes" id="UP000176101">
    <property type="component" value="Unassembled WGS sequence"/>
</dbReference>
<keyword evidence="1" id="KW-0862">Zinc</keyword>
<keyword evidence="5" id="KW-1185">Reference proteome</keyword>
<dbReference type="Pfam" id="PF04434">
    <property type="entry name" value="SWIM"/>
    <property type="match status" value="1"/>
</dbReference>
<keyword evidence="1" id="KW-0863">Zinc-finger</keyword>
<dbReference type="PROSITE" id="PS50966">
    <property type="entry name" value="ZF_SWIM"/>
    <property type="match status" value="1"/>
</dbReference>
<keyword evidence="1" id="KW-0479">Metal-binding</keyword>
<dbReference type="AlphaFoldDB" id="A0A1E7KI33"/>
<evidence type="ECO:0000256" key="1">
    <source>
        <dbReference type="PROSITE-ProRule" id="PRU00325"/>
    </source>
</evidence>
<accession>A0A1E7KI33</accession>
<evidence type="ECO:0000259" key="3">
    <source>
        <dbReference type="PROSITE" id="PS50966"/>
    </source>
</evidence>
<evidence type="ECO:0000313" key="4">
    <source>
        <dbReference type="EMBL" id="OEV03555.1"/>
    </source>
</evidence>
<dbReference type="RefSeq" id="WP_070196433.1">
    <property type="nucleotide sequence ID" value="NZ_LJGU01000118.1"/>
</dbReference>
<dbReference type="STRING" id="1075402.AN216_10835"/>
<feature type="compositionally biased region" description="Low complexity" evidence="2">
    <location>
        <begin position="268"/>
        <end position="280"/>
    </location>
</feature>
<dbReference type="InterPro" id="IPR007527">
    <property type="entry name" value="Znf_SWIM"/>
</dbReference>